<name>A0AAD2Q4L1_9AGAR</name>
<comment type="caution">
    <text evidence="2">The sequence shown here is derived from an EMBL/GenBank/DDBJ whole genome shotgun (WGS) entry which is preliminary data.</text>
</comment>
<dbReference type="Pfam" id="PF14027">
    <property type="entry name" value="Questin_oxidase"/>
    <property type="match status" value="1"/>
</dbReference>
<evidence type="ECO:0008006" key="4">
    <source>
        <dbReference type="Google" id="ProtNLM"/>
    </source>
</evidence>
<dbReference type="AlphaFoldDB" id="A0AAD2Q4L1"/>
<keyword evidence="3" id="KW-1185">Reference proteome</keyword>
<dbReference type="EMBL" id="CAVNYO010000405">
    <property type="protein sequence ID" value="CAK5275065.1"/>
    <property type="molecule type" value="Genomic_DNA"/>
</dbReference>
<organism evidence="2 3">
    <name type="scientific">Mycena citricolor</name>
    <dbReference type="NCBI Taxonomy" id="2018698"/>
    <lineage>
        <taxon>Eukaryota</taxon>
        <taxon>Fungi</taxon>
        <taxon>Dikarya</taxon>
        <taxon>Basidiomycota</taxon>
        <taxon>Agaricomycotina</taxon>
        <taxon>Agaricomycetes</taxon>
        <taxon>Agaricomycetidae</taxon>
        <taxon>Agaricales</taxon>
        <taxon>Marasmiineae</taxon>
        <taxon>Mycenaceae</taxon>
        <taxon>Mycena</taxon>
    </lineage>
</organism>
<evidence type="ECO:0000256" key="1">
    <source>
        <dbReference type="ARBA" id="ARBA00023002"/>
    </source>
</evidence>
<dbReference type="GO" id="GO:0016491">
    <property type="term" value="F:oxidoreductase activity"/>
    <property type="evidence" value="ECO:0007669"/>
    <property type="project" value="UniProtKB-KW"/>
</dbReference>
<protein>
    <recommendedName>
        <fullName evidence="4">Oxidoreductase AflY</fullName>
    </recommendedName>
</protein>
<proteinExistence type="predicted"/>
<dbReference type="PANTHER" id="PTHR35870">
    <property type="entry name" value="PROTEIN, PUTATIVE (AFU_ORTHOLOGUE AFUA_5G03330)-RELATED"/>
    <property type="match status" value="1"/>
</dbReference>
<accession>A0AAD2Q4L1</accession>
<sequence>MGSRVSAFSAASTHTHFFQVLQSPITLTMSTVDVTIRAGVVSTLATPEATKKLQELLIRDGKEHHCFFNDRGFHNHLPHHLIAACDMGASPKLLEEIYELEARDQRPVGEPGPPLDDVRWTSRLGDRSAYATYLVFFKEKIAKYGVTKTLEDYLMSPDANFNGASMFGRLFGGALHPIIHIGFGVELGLDSLVAQGLAMCAGTEGNFSSVVADHWSTAMPKVPEVPTKGVTLFSILRQVYESSELTPTLPYVPNDAIGTGFYKISDSPIHTHALRNLYSKWSIDTTLEGAAFDAEISKRIEEAYWQAMLLTAGVGRTGHGPRIDFFLMHAITSAIVLPRLLDALPRKLHKVQMLQGFARACAVWGIARGRPHINPSLLMSYPALPAPASLKTSTAADPWAPIITTGLDHFDSHVVKTIRGLYYGHIHYGNVPAGQVFGALDENGNETHPGLAKLDGTAWIRAAGITCTALGWMAFGEEGGKWDRSGLGWDAAWE</sequence>
<evidence type="ECO:0000313" key="3">
    <source>
        <dbReference type="Proteomes" id="UP001295794"/>
    </source>
</evidence>
<reference evidence="2" key="1">
    <citation type="submission" date="2023-11" db="EMBL/GenBank/DDBJ databases">
        <authorList>
            <person name="De Vega J J."/>
            <person name="De Vega J J."/>
        </authorList>
    </citation>
    <scope>NUCLEOTIDE SEQUENCE</scope>
</reference>
<evidence type="ECO:0000313" key="2">
    <source>
        <dbReference type="EMBL" id="CAK5275065.1"/>
    </source>
</evidence>
<gene>
    <name evidence="2" type="ORF">MYCIT1_LOCUS22601</name>
</gene>
<dbReference type="InterPro" id="IPR025337">
    <property type="entry name" value="Questin_oxidase-like"/>
</dbReference>
<dbReference type="PANTHER" id="PTHR35870:SF1">
    <property type="entry name" value="PROTEIN, PUTATIVE (AFU_ORTHOLOGUE AFUA_5G03330)-RELATED"/>
    <property type="match status" value="1"/>
</dbReference>
<dbReference type="Proteomes" id="UP001295794">
    <property type="component" value="Unassembled WGS sequence"/>
</dbReference>
<keyword evidence="1" id="KW-0560">Oxidoreductase</keyword>